<evidence type="ECO:0000256" key="4">
    <source>
        <dbReference type="ARBA" id="ARBA00022670"/>
    </source>
</evidence>
<comment type="catalytic activity">
    <reaction evidence="1">
        <text>Thiol-dependent hydrolysis of ester, thioester, amide, peptide and isopeptide bonds formed by the C-terminal Gly of ubiquitin (a 76-residue protein attached to proteins as an intracellular targeting signal).</text>
        <dbReference type="EC" id="3.4.19.12"/>
    </reaction>
</comment>
<dbReference type="GO" id="GO:0005634">
    <property type="term" value="C:nucleus"/>
    <property type="evidence" value="ECO:0007669"/>
    <property type="project" value="TreeGrafter"/>
</dbReference>
<evidence type="ECO:0000256" key="6">
    <source>
        <dbReference type="ARBA" id="ARBA00022801"/>
    </source>
</evidence>
<evidence type="ECO:0000259" key="10">
    <source>
        <dbReference type="PROSITE" id="PS50235"/>
    </source>
</evidence>
<evidence type="ECO:0000259" key="9">
    <source>
        <dbReference type="PROSITE" id="PS50144"/>
    </source>
</evidence>
<organism evidence="11 12">
    <name type="scientific">Wickerhamiella sorbophila</name>
    <dbReference type="NCBI Taxonomy" id="45607"/>
    <lineage>
        <taxon>Eukaryota</taxon>
        <taxon>Fungi</taxon>
        <taxon>Dikarya</taxon>
        <taxon>Ascomycota</taxon>
        <taxon>Saccharomycotina</taxon>
        <taxon>Dipodascomycetes</taxon>
        <taxon>Dipodascales</taxon>
        <taxon>Trichomonascaceae</taxon>
        <taxon>Wickerhamiella</taxon>
    </lineage>
</organism>
<dbReference type="PROSITE" id="PS00973">
    <property type="entry name" value="USP_2"/>
    <property type="match status" value="1"/>
</dbReference>
<evidence type="ECO:0000256" key="7">
    <source>
        <dbReference type="ARBA" id="ARBA00022807"/>
    </source>
</evidence>
<keyword evidence="4" id="KW-0645">Protease</keyword>
<feature type="domain" description="MATH" evidence="9">
    <location>
        <begin position="33"/>
        <end position="183"/>
    </location>
</feature>
<dbReference type="AlphaFoldDB" id="A0A2T0FHW4"/>
<accession>A0A2T0FHW4</accession>
<evidence type="ECO:0000256" key="1">
    <source>
        <dbReference type="ARBA" id="ARBA00000707"/>
    </source>
</evidence>
<sequence>MSEEVGEMPLANDVASMVRRYLPQFPDLETDEEMVFTWEITDWHSLPERALSPVFEAGGFRWRLLLFPEGNGSSCRGRISLYLQIQDQNESPETPLPKSDEPGSDDKQLPAASRWHVCCQFALAVWNPQHPDAYICQMAHHRYNPRTMDWGYSHMCEVRSALTRGTRPAALIEKNKVNITAFLRTIKDPTGILWHDFVDYDSRLETGYTGLTNQGATCYLNSLLQSLYFTRVFRRAVYEIPAGDSESVTSGLQRLFYLLATSPTPVNTNSLTRSFGWDTADAFTQHDVQELNRVLMDRLESKMNGTSVEGVLTKIFVGQMKSFIKCINVDFESARVEDFWDIQLNVKNMKDIYASFRDYVQTEVLEGENQYHATGYGLQDANKGVIFESFPPVLHLQLKRYEYDFLRDVEVKINDRFEFPLDLDLQQFLDPESDAVKEAAAKGEPWEYALHGVLVHSGDLNAGHYYTLLKPEANGDWFRFDDDRVTRASLKEVLDDNFGGELPNSRGIKRITSAYMLVYIRKSRLEFVLPSSEDKWPSALPESIAAEKREEEQRRREIQEQRQYMAIRLLSRRQFAKHSGVGLATWTARHSSEVDASMPELLKVRRNLKIGQLYAAVAEHCGFDFIPSLWLVSPREYSVKRIHMLEPQHNEHTVEELSSWSDGPYPVLWVQESPGYLEDEVLVFVKEFNVSALKLTGVSTVWINKKQPLSAALAQFSNPGTRFYHERESMVEEMSPSALVGEQLVTGDIIVLETNLDKDALYPSACEFYDFLNHRVTLLLLPRPDVEESDGDEEPERVPSPEKVTPVVLITSSKEPYSQLAERAADALGGDIDPTHLQLWPAPYEWEPLREPLRNDGSNMDDLMLVDSPLYVYYRVLDRPLAEFEQMIEVPTTWVQDYRSEPQTLQVLVSTNATVSELIRELASQLSLPAEDVPRVKMWTARHNRTVRTWTPAMQVKEVLMHEGNYASLMSQEELNLRSAAAGIAPLEQRLVTVFHFQKDDFRTHSIPFTFVLHENEPFSVTRKRIQQELGLGDKSFEKIRIAVCGSPSRVRYLEDDNEQLFESMGDDDAIGLDHADKRRVVHQQQAIVIK</sequence>
<dbReference type="PANTHER" id="PTHR24006">
    <property type="entry name" value="UBIQUITIN CARBOXYL-TERMINAL HYDROLASE"/>
    <property type="match status" value="1"/>
</dbReference>
<proteinExistence type="inferred from homology"/>
<dbReference type="InterPro" id="IPR001394">
    <property type="entry name" value="Peptidase_C19_UCH"/>
</dbReference>
<feature type="region of interest" description="Disordered" evidence="8">
    <location>
        <begin position="89"/>
        <end position="109"/>
    </location>
</feature>
<comment type="similarity">
    <text evidence="2">Belongs to the peptidase C19 family.</text>
</comment>
<dbReference type="Proteomes" id="UP000238350">
    <property type="component" value="Unassembled WGS sequence"/>
</dbReference>
<dbReference type="SUPFAM" id="SSF54001">
    <property type="entry name" value="Cysteine proteinases"/>
    <property type="match status" value="1"/>
</dbReference>
<evidence type="ECO:0000256" key="3">
    <source>
        <dbReference type="ARBA" id="ARBA00012759"/>
    </source>
</evidence>
<dbReference type="EC" id="3.4.19.12" evidence="3"/>
<dbReference type="Pfam" id="PF22486">
    <property type="entry name" value="MATH_2"/>
    <property type="match status" value="1"/>
</dbReference>
<dbReference type="GeneID" id="36515948"/>
<dbReference type="GO" id="GO:0005829">
    <property type="term" value="C:cytosol"/>
    <property type="evidence" value="ECO:0007669"/>
    <property type="project" value="TreeGrafter"/>
</dbReference>
<dbReference type="FunFam" id="3.90.70.10:FF:000044">
    <property type="entry name" value="Ubiquitin carboxyl-terminal hydrolase 13"/>
    <property type="match status" value="1"/>
</dbReference>
<gene>
    <name evidence="11" type="ORF">B9G98_02200</name>
</gene>
<dbReference type="Pfam" id="PF14533">
    <property type="entry name" value="USP7_C2"/>
    <property type="match status" value="1"/>
</dbReference>
<dbReference type="PROSITE" id="PS00972">
    <property type="entry name" value="USP_1"/>
    <property type="match status" value="1"/>
</dbReference>
<evidence type="ECO:0000313" key="11">
    <source>
        <dbReference type="EMBL" id="PRT54580.1"/>
    </source>
</evidence>
<dbReference type="InterPro" id="IPR018200">
    <property type="entry name" value="USP_CS"/>
</dbReference>
<reference evidence="11 12" key="1">
    <citation type="submission" date="2017-04" db="EMBL/GenBank/DDBJ databases">
        <title>Genome sequencing of [Candida] sorbophila.</title>
        <authorList>
            <person name="Ahn J.O."/>
        </authorList>
    </citation>
    <scope>NUCLEOTIDE SEQUENCE [LARGE SCALE GENOMIC DNA]</scope>
    <source>
        <strain evidence="11 12">DS02</strain>
    </source>
</reference>
<dbReference type="PANTHER" id="PTHR24006:SF644">
    <property type="entry name" value="UBIQUITIN CARBOXYL-TERMINAL HYDROLASE 7"/>
    <property type="match status" value="1"/>
</dbReference>
<dbReference type="SUPFAM" id="SSF49599">
    <property type="entry name" value="TRAF domain-like"/>
    <property type="match status" value="1"/>
</dbReference>
<evidence type="ECO:0000313" key="12">
    <source>
        <dbReference type="Proteomes" id="UP000238350"/>
    </source>
</evidence>
<dbReference type="STRING" id="45607.A0A2T0FHW4"/>
<dbReference type="RefSeq" id="XP_024664525.1">
    <property type="nucleotide sequence ID" value="XM_024808757.1"/>
</dbReference>
<evidence type="ECO:0000256" key="5">
    <source>
        <dbReference type="ARBA" id="ARBA00022786"/>
    </source>
</evidence>
<dbReference type="GO" id="GO:0031647">
    <property type="term" value="P:regulation of protein stability"/>
    <property type="evidence" value="ECO:0007669"/>
    <property type="project" value="TreeGrafter"/>
</dbReference>
<dbReference type="GO" id="GO:0004843">
    <property type="term" value="F:cysteine-type deubiquitinase activity"/>
    <property type="evidence" value="ECO:0007669"/>
    <property type="project" value="UniProtKB-EC"/>
</dbReference>
<dbReference type="PROSITE" id="PS50144">
    <property type="entry name" value="MATH"/>
    <property type="match status" value="1"/>
</dbReference>
<dbReference type="Gene3D" id="3.90.70.10">
    <property type="entry name" value="Cysteine proteinases"/>
    <property type="match status" value="1"/>
</dbReference>
<dbReference type="EMBL" id="NDIQ01000021">
    <property type="protein sequence ID" value="PRT54580.1"/>
    <property type="molecule type" value="Genomic_DNA"/>
</dbReference>
<feature type="domain" description="USP" evidence="10">
    <location>
        <begin position="209"/>
        <end position="522"/>
    </location>
</feature>
<dbReference type="Pfam" id="PF12436">
    <property type="entry name" value="USP7_ICP0_bdg"/>
    <property type="match status" value="1"/>
</dbReference>
<dbReference type="Gene3D" id="2.60.210.10">
    <property type="entry name" value="Apoptosis, Tumor Necrosis Factor Receptor Associated Protein 2, Chain A"/>
    <property type="match status" value="1"/>
</dbReference>
<protein>
    <recommendedName>
        <fullName evidence="3">ubiquitinyl hydrolase 1</fullName>
        <ecNumber evidence="3">3.4.19.12</ecNumber>
    </recommendedName>
</protein>
<dbReference type="InterPro" id="IPR050164">
    <property type="entry name" value="Peptidase_C19"/>
</dbReference>
<dbReference type="InterPro" id="IPR038765">
    <property type="entry name" value="Papain-like_cys_pep_sf"/>
</dbReference>
<evidence type="ECO:0000256" key="2">
    <source>
        <dbReference type="ARBA" id="ARBA00009085"/>
    </source>
</evidence>
<dbReference type="OrthoDB" id="289038at2759"/>
<dbReference type="InterPro" id="IPR002083">
    <property type="entry name" value="MATH/TRAF_dom"/>
</dbReference>
<keyword evidence="6 11" id="KW-0378">Hydrolase</keyword>
<dbReference type="InterPro" id="IPR008974">
    <property type="entry name" value="TRAF-like"/>
</dbReference>
<dbReference type="InterPro" id="IPR024729">
    <property type="entry name" value="USP7_ICP0-binding_dom"/>
</dbReference>
<comment type="caution">
    <text evidence="11">The sequence shown here is derived from an EMBL/GenBank/DDBJ whole genome shotgun (WGS) entry which is preliminary data.</text>
</comment>
<dbReference type="SMART" id="SM00061">
    <property type="entry name" value="MATH"/>
    <property type="match status" value="1"/>
</dbReference>
<dbReference type="Pfam" id="PF00443">
    <property type="entry name" value="UCH"/>
    <property type="match status" value="1"/>
</dbReference>
<keyword evidence="12" id="KW-1185">Reference proteome</keyword>
<dbReference type="GO" id="GO:0016579">
    <property type="term" value="P:protein deubiquitination"/>
    <property type="evidence" value="ECO:0007669"/>
    <property type="project" value="InterPro"/>
</dbReference>
<keyword evidence="5" id="KW-0833">Ubl conjugation pathway</keyword>
<name>A0A2T0FHW4_9ASCO</name>
<dbReference type="InterPro" id="IPR028889">
    <property type="entry name" value="USP"/>
</dbReference>
<feature type="compositionally biased region" description="Basic and acidic residues" evidence="8">
    <location>
        <begin position="98"/>
        <end position="108"/>
    </location>
</feature>
<dbReference type="InterPro" id="IPR029346">
    <property type="entry name" value="USP_C"/>
</dbReference>
<dbReference type="GO" id="GO:0006508">
    <property type="term" value="P:proteolysis"/>
    <property type="evidence" value="ECO:0007669"/>
    <property type="project" value="UniProtKB-KW"/>
</dbReference>
<keyword evidence="7" id="KW-0788">Thiol protease</keyword>
<dbReference type="CDD" id="cd02659">
    <property type="entry name" value="peptidase_C19C"/>
    <property type="match status" value="1"/>
</dbReference>
<evidence type="ECO:0000256" key="8">
    <source>
        <dbReference type="SAM" id="MobiDB-lite"/>
    </source>
</evidence>
<dbReference type="PROSITE" id="PS50235">
    <property type="entry name" value="USP_3"/>
    <property type="match status" value="1"/>
</dbReference>